<protein>
    <recommendedName>
        <fullName evidence="1">Reverse transcriptase domain-containing protein</fullName>
    </recommendedName>
</protein>
<dbReference type="PROSITE" id="PS50878">
    <property type="entry name" value="RT_POL"/>
    <property type="match status" value="1"/>
</dbReference>
<dbReference type="SUPFAM" id="SSF56672">
    <property type="entry name" value="DNA/RNA polymerases"/>
    <property type="match status" value="1"/>
</dbReference>
<evidence type="ECO:0000313" key="3">
    <source>
        <dbReference type="Proteomes" id="UP001501447"/>
    </source>
</evidence>
<dbReference type="EMBL" id="BAAARJ010000040">
    <property type="protein sequence ID" value="GAA2640609.1"/>
    <property type="molecule type" value="Genomic_DNA"/>
</dbReference>
<dbReference type="InterPro" id="IPR000477">
    <property type="entry name" value="RT_dom"/>
</dbReference>
<feature type="domain" description="Reverse transcriptase" evidence="1">
    <location>
        <begin position="1"/>
        <end position="198"/>
    </location>
</feature>
<gene>
    <name evidence="2" type="ORF">GCM10009863_67220</name>
</gene>
<name>A0ABN3R134_9ACTN</name>
<evidence type="ECO:0000259" key="1">
    <source>
        <dbReference type="PROSITE" id="PS50878"/>
    </source>
</evidence>
<reference evidence="2 3" key="1">
    <citation type="journal article" date="2019" name="Int. J. Syst. Evol. Microbiol.">
        <title>The Global Catalogue of Microorganisms (GCM) 10K type strain sequencing project: providing services to taxonomists for standard genome sequencing and annotation.</title>
        <authorList>
            <consortium name="The Broad Institute Genomics Platform"/>
            <consortium name="The Broad Institute Genome Sequencing Center for Infectious Disease"/>
            <person name="Wu L."/>
            <person name="Ma J."/>
        </authorList>
    </citation>
    <scope>NUCLEOTIDE SEQUENCE [LARGE SCALE GENOMIC DNA]</scope>
    <source>
        <strain evidence="2 3">JCM 16373</strain>
    </source>
</reference>
<dbReference type="Pfam" id="PF00078">
    <property type="entry name" value="RVT_1"/>
    <property type="match status" value="1"/>
</dbReference>
<accession>A0ABN3R134</accession>
<dbReference type="InterPro" id="IPR051083">
    <property type="entry name" value="GrpII_Intron_Splice-Mob/Def"/>
</dbReference>
<evidence type="ECO:0000313" key="2">
    <source>
        <dbReference type="EMBL" id="GAA2640609.1"/>
    </source>
</evidence>
<dbReference type="CDD" id="cd01651">
    <property type="entry name" value="RT_G2_intron"/>
    <property type="match status" value="1"/>
</dbReference>
<sequence>MTAAKLVLEPVSEAQFTEASYGFRPKRSAIDACEAVRVAANQRREWVFEAGIRDCFGTIDHDALMAQVARHVVARHVVDRPMLKLIRAWLRMGVLEGGVTCPAGAGTPQGSPISPLLANIALHVLDEAWQDEGRRLGVLVRYCDDFVVLSPTRQRAELVQQLAARVLERLGMRLRPEKSGITCLTRGGQGFDFLGFHHRKVESWKWRGRFYLQHWASATAMNVLRDKVRAATSRSRTERPVSAVVADLDPVLPGWAA</sequence>
<dbReference type="PANTHER" id="PTHR34047">
    <property type="entry name" value="NUCLEAR INTRON MATURASE 1, MITOCHONDRIAL-RELATED"/>
    <property type="match status" value="1"/>
</dbReference>
<dbReference type="Proteomes" id="UP001501447">
    <property type="component" value="Unassembled WGS sequence"/>
</dbReference>
<dbReference type="InterPro" id="IPR043502">
    <property type="entry name" value="DNA/RNA_pol_sf"/>
</dbReference>
<dbReference type="PANTHER" id="PTHR34047:SF8">
    <property type="entry name" value="PROTEIN YKFC"/>
    <property type="match status" value="1"/>
</dbReference>
<organism evidence="2 3">
    <name type="scientific">Streptomyces axinellae</name>
    <dbReference type="NCBI Taxonomy" id="552788"/>
    <lineage>
        <taxon>Bacteria</taxon>
        <taxon>Bacillati</taxon>
        <taxon>Actinomycetota</taxon>
        <taxon>Actinomycetes</taxon>
        <taxon>Kitasatosporales</taxon>
        <taxon>Streptomycetaceae</taxon>
        <taxon>Streptomyces</taxon>
    </lineage>
</organism>
<comment type="caution">
    <text evidence="2">The sequence shown here is derived from an EMBL/GenBank/DDBJ whole genome shotgun (WGS) entry which is preliminary data.</text>
</comment>
<keyword evidence="3" id="KW-1185">Reference proteome</keyword>
<proteinExistence type="predicted"/>